<organism evidence="2 3">
    <name type="scientific">Kangsaoukella pontilimi</name>
    <dbReference type="NCBI Taxonomy" id="2691042"/>
    <lineage>
        <taxon>Bacteria</taxon>
        <taxon>Pseudomonadati</taxon>
        <taxon>Pseudomonadota</taxon>
        <taxon>Alphaproteobacteria</taxon>
        <taxon>Rhodobacterales</taxon>
        <taxon>Paracoccaceae</taxon>
        <taxon>Kangsaoukella</taxon>
    </lineage>
</organism>
<reference evidence="2 3" key="1">
    <citation type="submission" date="2019-12" db="EMBL/GenBank/DDBJ databases">
        <authorList>
            <person name="Lee S.D."/>
        </authorList>
    </citation>
    <scope>NUCLEOTIDE SEQUENCE [LARGE SCALE GENOMIC DNA]</scope>
    <source>
        <strain evidence="2 3">GH1-50</strain>
    </source>
</reference>
<evidence type="ECO:0000256" key="1">
    <source>
        <dbReference type="SAM" id="MobiDB-lite"/>
    </source>
</evidence>
<dbReference type="EMBL" id="WUPT01000001">
    <property type="protein sequence ID" value="MXQ07709.1"/>
    <property type="molecule type" value="Genomic_DNA"/>
</dbReference>
<dbReference type="Proteomes" id="UP000480350">
    <property type="component" value="Unassembled WGS sequence"/>
</dbReference>
<sequence length="99" mass="11130">MMPFLAWWGLGMRTAQMLAEANTVIAMRSLGAFGLWPVAAGEARRMWMEKPGAFVESAGRATTAMVQLKRPDQIVDAALKPIGRKTRSNSRRLSKRRRR</sequence>
<keyword evidence="3" id="KW-1185">Reference proteome</keyword>
<protein>
    <submittedName>
        <fullName evidence="2">Antifreeze protein</fullName>
    </submittedName>
</protein>
<comment type="caution">
    <text evidence="2">The sequence shown here is derived from an EMBL/GenBank/DDBJ whole genome shotgun (WGS) entry which is preliminary data.</text>
</comment>
<evidence type="ECO:0000313" key="3">
    <source>
        <dbReference type="Proteomes" id="UP000480350"/>
    </source>
</evidence>
<dbReference type="AlphaFoldDB" id="A0A7C9IG02"/>
<accession>A0A7C9IG02</accession>
<evidence type="ECO:0000313" key="2">
    <source>
        <dbReference type="EMBL" id="MXQ07709.1"/>
    </source>
</evidence>
<feature type="region of interest" description="Disordered" evidence="1">
    <location>
        <begin position="80"/>
        <end position="99"/>
    </location>
</feature>
<reference evidence="2 3" key="2">
    <citation type="submission" date="2020-03" db="EMBL/GenBank/DDBJ databases">
        <title>Kangsaoukella pontilimi gen. nov., sp. nov., a new member of the family Rhodobacteraceae isolated from a tidal mudflat.</title>
        <authorList>
            <person name="Kim I.S."/>
        </authorList>
    </citation>
    <scope>NUCLEOTIDE SEQUENCE [LARGE SCALE GENOMIC DNA]</scope>
    <source>
        <strain evidence="2 3">GH1-50</strain>
    </source>
</reference>
<dbReference type="RefSeq" id="WP_160763571.1">
    <property type="nucleotide sequence ID" value="NZ_WUPT01000001.1"/>
</dbReference>
<feature type="compositionally biased region" description="Basic residues" evidence="1">
    <location>
        <begin position="82"/>
        <end position="99"/>
    </location>
</feature>
<name>A0A7C9IG02_9RHOB</name>
<gene>
    <name evidence="2" type="ORF">GQ651_07610</name>
</gene>
<proteinExistence type="predicted"/>